<proteinExistence type="predicted"/>
<evidence type="ECO:0000259" key="3">
    <source>
        <dbReference type="Pfam" id="PF00080"/>
    </source>
</evidence>
<feature type="signal peptide" evidence="2">
    <location>
        <begin position="1"/>
        <end position="18"/>
    </location>
</feature>
<dbReference type="PANTHER" id="PTHR20910">
    <property type="entry name" value="AGAP001623-PA"/>
    <property type="match status" value="1"/>
</dbReference>
<evidence type="ECO:0000256" key="1">
    <source>
        <dbReference type="SAM" id="MobiDB-lite"/>
    </source>
</evidence>
<protein>
    <recommendedName>
        <fullName evidence="3">Superoxide dismutase copper/zinc binding domain-containing protein</fullName>
    </recommendedName>
</protein>
<feature type="region of interest" description="Disordered" evidence="1">
    <location>
        <begin position="933"/>
        <end position="956"/>
    </location>
</feature>
<evidence type="ECO:0000256" key="2">
    <source>
        <dbReference type="SAM" id="SignalP"/>
    </source>
</evidence>
<dbReference type="EMBL" id="JAFDVH010000001">
    <property type="protein sequence ID" value="KAG7492597.1"/>
    <property type="molecule type" value="Genomic_DNA"/>
</dbReference>
<accession>A0A9D3TEW8</accession>
<dbReference type="SUPFAM" id="SSF49329">
    <property type="entry name" value="Cu,Zn superoxide dismutase-like"/>
    <property type="match status" value="4"/>
</dbReference>
<evidence type="ECO:0000313" key="4">
    <source>
        <dbReference type="EMBL" id="KAG7492597.1"/>
    </source>
</evidence>
<dbReference type="GO" id="GO:0006801">
    <property type="term" value="P:superoxide metabolic process"/>
    <property type="evidence" value="ECO:0007669"/>
    <property type="project" value="InterPro"/>
</dbReference>
<dbReference type="InterPro" id="IPR053257">
    <property type="entry name" value="Cu-only_SOD"/>
</dbReference>
<comment type="caution">
    <text evidence="4">The sequence shown here is derived from an EMBL/GenBank/DDBJ whole genome shotgun (WGS) entry which is preliminary data.</text>
</comment>
<feature type="chain" id="PRO_5038756702" description="Superoxide dismutase copper/zinc binding domain-containing protein" evidence="2">
    <location>
        <begin position="19"/>
        <end position="981"/>
    </location>
</feature>
<dbReference type="InterPro" id="IPR001424">
    <property type="entry name" value="SOD_Cu_Zn_dom"/>
</dbReference>
<feature type="domain" description="Superoxide dismutase copper/zinc binding" evidence="3">
    <location>
        <begin position="414"/>
        <end position="562"/>
    </location>
</feature>
<feature type="compositionally biased region" description="Polar residues" evidence="1">
    <location>
        <begin position="945"/>
        <end position="955"/>
    </location>
</feature>
<dbReference type="Gene3D" id="2.60.40.200">
    <property type="entry name" value="Superoxide dismutase, copper/zinc binding domain"/>
    <property type="match status" value="4"/>
</dbReference>
<sequence>MCLLQVLIMLALLGSAPCMQFQANINMAGVMGWVRFDSSQQTATVNITSGTCGPLNLSLNKFPVMYGHIAQPCQEANIGASVFRFTASQPWDTVNISSLFGQRSSLDDLSLVVEACSGTKACTVVRQNKQVNTWQARFFESVAGDVYIRQNEGESSGRVLSSLVALQGSASVASVDVFLSQTSVSSCEVLLGRLDQSSLSQVGNLSVGAPSQPKKSLNEVPNLSTVARFALLKFGGKYTCAEVRALEGKEVKALIDMSGAKGYFSFSQPSPFEVTTVRVNLTNLKSRAGPYHVHLFPLPQAASSQGGLCSNDNVGGHWNPYQVNVRDPAYPRVPGATHDMYEVGDLSSKHGSLEGQNSFEASFADWNLPLFGGNSIVGRSVVIHYSNGSRFVCGSIGYPGEVSVGKSVFTSPVVGTILFTQLKGNPYSDVSVFLDLSYGNPSTSATSDHNWHVHKFPISSESDSDPKRCDSTGGHLNPFNINITDVSYSLNCRPDNPFACEIGDLANKHQTISLRPEVGGVESKYFFTDTTSWLAGANSVIGRSVVVHAADRAGPRLACANITTVRLPAARTGSWAGAGVSTGQVQFSQGSPQGPTLINVSLLNLASRAGGYHVHMLPIRSGRDACSNDNIMGHYNPLAVDPLSSPHPGNGTSDQYEVGDISGKFGPLVGLDQQQAQYTDTNMPLSGPNSIVGRSLVIHYSNGTRMQCANISADEMSDGQLLSATAEFSGTLMGTVTLSQWIFPDGSYSDLILVVDVHALQRAVTEASWYIHDLQSSDEGQCSGVGGRFNPFGMTVGSSSCSPDHPLNCEVGDLTTKHGLVSLTQRQLFTDTTLQLSGDFTAVHRSIVLRNDSGLLACANVLPQSPSTQLIFPNVTSFSRFDFRSRVASVLEVHLWRVTVLPGALSSAAGGRCQQVSIVVSGDVSVEKLNSLKDDDRMGPFKQSDLCSQNSQNSGPPLPAGRHLTTYIIAAAQLILCWTLL</sequence>
<keyword evidence="5" id="KW-1185">Reference proteome</keyword>
<keyword evidence="2" id="KW-0732">Signal</keyword>
<name>A0A9D3TEW8_MEGAT</name>
<feature type="domain" description="Superoxide dismutase copper/zinc binding" evidence="3">
    <location>
        <begin position="261"/>
        <end position="386"/>
    </location>
</feature>
<dbReference type="PANTHER" id="PTHR20910:SF1">
    <property type="entry name" value="SUPEROXIDE DISMUTASE COPPER_ZINC BINDING DOMAIN-CONTAINING PROTEIN"/>
    <property type="match status" value="1"/>
</dbReference>
<reference evidence="4" key="1">
    <citation type="submission" date="2021-01" db="EMBL/GenBank/DDBJ databases">
        <authorList>
            <person name="Zahm M."/>
            <person name="Roques C."/>
            <person name="Cabau C."/>
            <person name="Klopp C."/>
            <person name="Donnadieu C."/>
            <person name="Jouanno E."/>
            <person name="Lampietro C."/>
            <person name="Louis A."/>
            <person name="Herpin A."/>
            <person name="Echchiki A."/>
            <person name="Berthelot C."/>
            <person name="Parey E."/>
            <person name="Roest-Crollius H."/>
            <person name="Braasch I."/>
            <person name="Postlethwait J."/>
            <person name="Bobe J."/>
            <person name="Montfort J."/>
            <person name="Bouchez O."/>
            <person name="Begum T."/>
            <person name="Mejri S."/>
            <person name="Adams A."/>
            <person name="Chen W.-J."/>
            <person name="Guiguen Y."/>
        </authorList>
    </citation>
    <scope>NUCLEOTIDE SEQUENCE</scope>
    <source>
        <strain evidence="4">YG-15Mar2019-1</strain>
        <tissue evidence="4">Brain</tissue>
    </source>
</reference>
<dbReference type="Proteomes" id="UP001046870">
    <property type="component" value="Chromosome 1"/>
</dbReference>
<organism evidence="4 5">
    <name type="scientific">Megalops atlanticus</name>
    <name type="common">Tarpon</name>
    <name type="synonym">Clupea gigantea</name>
    <dbReference type="NCBI Taxonomy" id="7932"/>
    <lineage>
        <taxon>Eukaryota</taxon>
        <taxon>Metazoa</taxon>
        <taxon>Chordata</taxon>
        <taxon>Craniata</taxon>
        <taxon>Vertebrata</taxon>
        <taxon>Euteleostomi</taxon>
        <taxon>Actinopterygii</taxon>
        <taxon>Neopterygii</taxon>
        <taxon>Teleostei</taxon>
        <taxon>Elopiformes</taxon>
        <taxon>Megalopidae</taxon>
        <taxon>Megalops</taxon>
    </lineage>
</organism>
<gene>
    <name evidence="4" type="ORF">MATL_G00016460</name>
</gene>
<dbReference type="AlphaFoldDB" id="A0A9D3TEW8"/>
<dbReference type="Pfam" id="PF00080">
    <property type="entry name" value="Sod_Cu"/>
    <property type="match status" value="3"/>
</dbReference>
<dbReference type="GO" id="GO:0046872">
    <property type="term" value="F:metal ion binding"/>
    <property type="evidence" value="ECO:0007669"/>
    <property type="project" value="InterPro"/>
</dbReference>
<dbReference type="OrthoDB" id="159229at2759"/>
<dbReference type="InterPro" id="IPR036423">
    <property type="entry name" value="SOD-like_Cu/Zn_dom_sf"/>
</dbReference>
<evidence type="ECO:0000313" key="5">
    <source>
        <dbReference type="Proteomes" id="UP001046870"/>
    </source>
</evidence>
<feature type="domain" description="Superoxide dismutase copper/zinc binding" evidence="3">
    <location>
        <begin position="582"/>
        <end position="701"/>
    </location>
</feature>